<evidence type="ECO:0000313" key="1">
    <source>
        <dbReference type="EMBL" id="ERK52254.1"/>
    </source>
</evidence>
<dbReference type="Pfam" id="PF14390">
    <property type="entry name" value="DUF4420"/>
    <property type="match status" value="1"/>
</dbReference>
<dbReference type="EMBL" id="ACVN02000261">
    <property type="protein sequence ID" value="ERK52254.1"/>
    <property type="molecule type" value="Genomic_DNA"/>
</dbReference>
<dbReference type="InterPro" id="IPR025534">
    <property type="entry name" value="DUF4420"/>
</dbReference>
<comment type="caution">
    <text evidence="1">The sequence shown here is derived from an EMBL/GenBank/DDBJ whole genome shotgun (WGS) entry which is preliminary data.</text>
</comment>
<name>U2Q853_9ACTN</name>
<proteinExistence type="predicted"/>
<dbReference type="RefSeq" id="WP_021798370.1">
    <property type="nucleotide sequence ID" value="NZ_ACVN02000261.1"/>
</dbReference>
<dbReference type="GeneID" id="95360790"/>
<gene>
    <name evidence="1" type="ORF">HMPREF0682_2056</name>
</gene>
<keyword evidence="2" id="KW-1185">Reference proteome</keyword>
<dbReference type="Proteomes" id="UP000017052">
    <property type="component" value="Unassembled WGS sequence"/>
</dbReference>
<accession>U2Q853</accession>
<sequence length="326" mass="35944">MNGSRKEFGLLLASLYGGETATMIVRATRDSNHPMAYGVDQNGGWHLLMPIADDYSFVEISGGPLSLIHWKHPETGRRYMDLMCGVDQFHEVFASLVDDITRRVQTDDSAPESVLQTVLEEWRQLLSPASPAISEKLRKAIFGELEVLRLLAIGNPYRAVESWVGPAGGAHSFMTPRADLEVITSSQEGLSVVISSVDQLDPPQGRALLLVRVSVRDSPSGRSIHDQVELLTELGLPMSALVKRLAECGFLLGVDSDDARYEVAKSPVIWEVTDDFPGLRSSDLPESRRHAITRMKYVLDLTSEQPLTGGQVKTLLGERRAEHDQA</sequence>
<evidence type="ECO:0000313" key="2">
    <source>
        <dbReference type="Proteomes" id="UP000017052"/>
    </source>
</evidence>
<protein>
    <submittedName>
        <fullName evidence="1">PF14390 domain protein</fullName>
    </submittedName>
</protein>
<reference evidence="1" key="1">
    <citation type="submission" date="2013-08" db="EMBL/GenBank/DDBJ databases">
        <authorList>
            <person name="Durkin A.S."/>
            <person name="Haft D.R."/>
            <person name="McCorrison J."/>
            <person name="Torralba M."/>
            <person name="Gillis M."/>
            <person name="Haft D.H."/>
            <person name="Methe B."/>
            <person name="Sutton G."/>
            <person name="Nelson K.E."/>
        </authorList>
    </citation>
    <scope>NUCLEOTIDE SEQUENCE [LARGE SCALE GENOMIC DNA]</scope>
    <source>
        <strain evidence="1">F0233</strain>
    </source>
</reference>
<dbReference type="AlphaFoldDB" id="U2Q853"/>
<organism evidence="1 2">
    <name type="scientific">Propionibacterium acidifaciens F0233</name>
    <dbReference type="NCBI Taxonomy" id="553198"/>
    <lineage>
        <taxon>Bacteria</taxon>
        <taxon>Bacillati</taxon>
        <taxon>Actinomycetota</taxon>
        <taxon>Actinomycetes</taxon>
        <taxon>Propionibacteriales</taxon>
        <taxon>Propionibacteriaceae</taxon>
        <taxon>Propionibacterium</taxon>
    </lineage>
</organism>
<dbReference type="OrthoDB" id="3726533at2"/>